<evidence type="ECO:0000256" key="6">
    <source>
        <dbReference type="ARBA" id="ARBA00022806"/>
    </source>
</evidence>
<dbReference type="AlphaFoldDB" id="A0A1X4XX25"/>
<evidence type="ECO:0000256" key="12">
    <source>
        <dbReference type="HAMAP-Rule" id="MF_00983"/>
    </source>
</evidence>
<feature type="domain" description="Helicase ATP-binding" evidence="13">
    <location>
        <begin position="133"/>
        <end position="299"/>
    </location>
</feature>
<keyword evidence="3 12" id="KW-0479">Metal-binding</keyword>
<dbReference type="PROSITE" id="PS51194">
    <property type="entry name" value="HELICASE_CTER"/>
    <property type="match status" value="1"/>
</dbReference>
<evidence type="ECO:0000256" key="2">
    <source>
        <dbReference type="ARBA" id="ARBA00022705"/>
    </source>
</evidence>
<keyword evidence="5 12" id="KW-0378">Hydrolase</keyword>
<sequence length="636" mass="73046">MNYYGVLFNIALSKSFIYKSNQDIQIGTRVLVDFHNRKKVGIVFEKIPQTDVSEIKDVISILDDKPIISQELIKTINFASYYYLCPKGLILKNALPSKVFLQEPVDFENNIKTQMNHEKFFKLNDEQKNIYKSIKLEKFSVNLIFGITGSGKTEIFLHLIRGVIKDGKNAIVLVPEISLTNQYKRIFEEKFLDTVGLFHSQLTPKQKFIEWSLFRNQEKRVLLGTRSAAFVDLSNTGLIVVDEENDDSYKQENTPSYNAKDLLIYRAKQLNIPVILSSATPTVETYYKAAITKKFNLFKLQNRVNNCQLPTIEFAKPYNTLLSTQSIEAIKNSLLNNQTCAILVNRRGFAHFLVCSDCGYIFRCPNCNVSLVYHKKTKDLKCHFCESSFDIPKQCPHCSSYNIKDVGTGTQKMEEFLRKNFGNINIERLDRDTASSKKNTYNIVSSLIDGKIDIIVGTSMISKGYDIEKIKLVIISNIESIFALPDFRVDEKALSLIIQTAGRSGRKEQGRVIIESKLPPRLECFVENNDYEGFLNEEIKIRRSLDYPPFSHLIRIISQNPSEQVAKQNIQKCARILKNGNINFLGPTKCPIDKIKNKYRYHIIIKSNDIFKTLDFIANNLYEKNLNFDVDPISFF</sequence>
<dbReference type="InterPro" id="IPR041236">
    <property type="entry name" value="PriA_C"/>
</dbReference>
<comment type="caution">
    <text evidence="15">The sequence shown here is derived from an EMBL/GenBank/DDBJ whole genome shotgun (WGS) entry which is preliminary data.</text>
</comment>
<dbReference type="PROSITE" id="PS51192">
    <property type="entry name" value="HELICASE_ATP_BIND_1"/>
    <property type="match status" value="1"/>
</dbReference>
<feature type="binding site" evidence="12">
    <location>
        <position position="367"/>
    </location>
    <ligand>
        <name>Zn(2+)</name>
        <dbReference type="ChEBI" id="CHEBI:29105"/>
        <label>2</label>
    </ligand>
</feature>
<dbReference type="Proteomes" id="UP000194141">
    <property type="component" value="Unassembled WGS sequence"/>
</dbReference>
<dbReference type="GO" id="GO:0006302">
    <property type="term" value="P:double-strand break repair"/>
    <property type="evidence" value="ECO:0007669"/>
    <property type="project" value="InterPro"/>
</dbReference>
<dbReference type="SUPFAM" id="SSF52540">
    <property type="entry name" value="P-loop containing nucleoside triphosphate hydrolases"/>
    <property type="match status" value="2"/>
</dbReference>
<evidence type="ECO:0000313" key="15">
    <source>
        <dbReference type="EMBL" id="OSS42089.1"/>
    </source>
</evidence>
<feature type="binding site" evidence="12">
    <location>
        <position position="382"/>
    </location>
    <ligand>
        <name>Zn(2+)</name>
        <dbReference type="ChEBI" id="CHEBI:29105"/>
        <label>2</label>
    </ligand>
</feature>
<gene>
    <name evidence="12" type="primary">priA</name>
    <name evidence="15" type="ORF">DESAMIL20_1642</name>
</gene>
<evidence type="ECO:0000256" key="5">
    <source>
        <dbReference type="ARBA" id="ARBA00022801"/>
    </source>
</evidence>
<dbReference type="SMART" id="SM00487">
    <property type="entry name" value="DEXDc"/>
    <property type="match status" value="1"/>
</dbReference>
<dbReference type="SMART" id="SM00490">
    <property type="entry name" value="HELICc"/>
    <property type="match status" value="1"/>
</dbReference>
<evidence type="ECO:0000256" key="11">
    <source>
        <dbReference type="ARBA" id="ARBA00048988"/>
    </source>
</evidence>
<dbReference type="InterPro" id="IPR005259">
    <property type="entry name" value="PriA"/>
</dbReference>
<dbReference type="OrthoDB" id="9759544at2"/>
<comment type="catalytic activity">
    <reaction evidence="12">
        <text>Couples ATP hydrolysis with the unwinding of duplex DNA by translocating in the 3'-5' direction.</text>
        <dbReference type="EC" id="5.6.2.4"/>
    </reaction>
</comment>
<evidence type="ECO:0000313" key="16">
    <source>
        <dbReference type="Proteomes" id="UP000194141"/>
    </source>
</evidence>
<protein>
    <recommendedName>
        <fullName evidence="12">Replication restart protein PriA</fullName>
    </recommendedName>
    <alternativeName>
        <fullName evidence="12">ATP-dependent DNA helicase PriA</fullName>
        <ecNumber evidence="12">5.6.2.4</ecNumber>
    </alternativeName>
    <alternativeName>
        <fullName evidence="12">DNA 3'-5' helicase PriA</fullName>
    </alternativeName>
</protein>
<proteinExistence type="inferred from homology"/>
<dbReference type="Pfam" id="PF00270">
    <property type="entry name" value="DEAD"/>
    <property type="match status" value="1"/>
</dbReference>
<evidence type="ECO:0000256" key="3">
    <source>
        <dbReference type="ARBA" id="ARBA00022723"/>
    </source>
</evidence>
<keyword evidence="7 12" id="KW-0862">Zinc</keyword>
<dbReference type="InterPro" id="IPR027417">
    <property type="entry name" value="P-loop_NTPase"/>
</dbReference>
<evidence type="ECO:0000256" key="8">
    <source>
        <dbReference type="ARBA" id="ARBA00022840"/>
    </source>
</evidence>
<dbReference type="GO" id="GO:0003677">
    <property type="term" value="F:DNA binding"/>
    <property type="evidence" value="ECO:0007669"/>
    <property type="project" value="UniProtKB-UniRule"/>
</dbReference>
<evidence type="ECO:0000259" key="14">
    <source>
        <dbReference type="PROSITE" id="PS51194"/>
    </source>
</evidence>
<dbReference type="InterPro" id="IPR001650">
    <property type="entry name" value="Helicase_C-like"/>
</dbReference>
<feature type="binding site" evidence="12">
    <location>
        <position position="364"/>
    </location>
    <ligand>
        <name>Zn(2+)</name>
        <dbReference type="ChEBI" id="CHEBI:29105"/>
        <label>2</label>
    </ligand>
</feature>
<evidence type="ECO:0000256" key="9">
    <source>
        <dbReference type="ARBA" id="ARBA00023125"/>
    </source>
</evidence>
<evidence type="ECO:0000256" key="4">
    <source>
        <dbReference type="ARBA" id="ARBA00022741"/>
    </source>
</evidence>
<keyword evidence="1 12" id="KW-0639">Primosome</keyword>
<dbReference type="GO" id="GO:0006269">
    <property type="term" value="P:DNA replication, synthesis of primer"/>
    <property type="evidence" value="ECO:0007669"/>
    <property type="project" value="UniProtKB-KW"/>
</dbReference>
<feature type="binding site" evidence="12">
    <location>
        <position position="385"/>
    </location>
    <ligand>
        <name>Zn(2+)</name>
        <dbReference type="ChEBI" id="CHEBI:29105"/>
        <label>2</label>
    </ligand>
</feature>
<dbReference type="InterPro" id="IPR040498">
    <property type="entry name" value="PriA_CRR"/>
</dbReference>
<comment type="similarity">
    <text evidence="12">Belongs to the helicase family. PriA subfamily.</text>
</comment>
<organism evidence="15 16">
    <name type="scientific">Desulfurella amilsii</name>
    <dbReference type="NCBI Taxonomy" id="1562698"/>
    <lineage>
        <taxon>Bacteria</taxon>
        <taxon>Pseudomonadati</taxon>
        <taxon>Campylobacterota</taxon>
        <taxon>Desulfurellia</taxon>
        <taxon>Desulfurellales</taxon>
        <taxon>Desulfurellaceae</taxon>
        <taxon>Desulfurella</taxon>
    </lineage>
</organism>
<dbReference type="EMBL" id="MDSU01000018">
    <property type="protein sequence ID" value="OSS42089.1"/>
    <property type="molecule type" value="Genomic_DNA"/>
</dbReference>
<evidence type="ECO:0000256" key="10">
    <source>
        <dbReference type="ARBA" id="ARBA00023235"/>
    </source>
</evidence>
<comment type="catalytic activity">
    <reaction evidence="11 12">
        <text>ATP + H2O = ADP + phosphate + H(+)</text>
        <dbReference type="Rhea" id="RHEA:13065"/>
        <dbReference type="ChEBI" id="CHEBI:15377"/>
        <dbReference type="ChEBI" id="CHEBI:15378"/>
        <dbReference type="ChEBI" id="CHEBI:30616"/>
        <dbReference type="ChEBI" id="CHEBI:43474"/>
        <dbReference type="ChEBI" id="CHEBI:456216"/>
        <dbReference type="EC" id="5.6.2.4"/>
    </reaction>
</comment>
<dbReference type="GO" id="GO:0006270">
    <property type="term" value="P:DNA replication initiation"/>
    <property type="evidence" value="ECO:0007669"/>
    <property type="project" value="TreeGrafter"/>
</dbReference>
<feature type="binding site" evidence="12">
    <location>
        <position position="358"/>
    </location>
    <ligand>
        <name>Zn(2+)</name>
        <dbReference type="ChEBI" id="CHEBI:29105"/>
        <label>1</label>
    </ligand>
</feature>
<dbReference type="HAMAP" id="MF_00983">
    <property type="entry name" value="PriA"/>
    <property type="match status" value="1"/>
</dbReference>
<dbReference type="GO" id="GO:0008270">
    <property type="term" value="F:zinc ion binding"/>
    <property type="evidence" value="ECO:0007669"/>
    <property type="project" value="UniProtKB-UniRule"/>
</dbReference>
<evidence type="ECO:0000259" key="13">
    <source>
        <dbReference type="PROSITE" id="PS51192"/>
    </source>
</evidence>
<dbReference type="InterPro" id="IPR014001">
    <property type="entry name" value="Helicase_ATP-bd"/>
</dbReference>
<dbReference type="Pfam" id="PF00271">
    <property type="entry name" value="Helicase_C"/>
    <property type="match status" value="1"/>
</dbReference>
<evidence type="ECO:0000256" key="1">
    <source>
        <dbReference type="ARBA" id="ARBA00022515"/>
    </source>
</evidence>
<keyword evidence="10 12" id="KW-0413">Isomerase</keyword>
<feature type="binding site" evidence="12">
    <location>
        <position position="395"/>
    </location>
    <ligand>
        <name>Zn(2+)</name>
        <dbReference type="ChEBI" id="CHEBI:29105"/>
        <label>1</label>
    </ligand>
</feature>
<keyword evidence="8 12" id="KW-0067">ATP-binding</keyword>
<dbReference type="STRING" id="1562698.DESAMIL20_1642"/>
<dbReference type="EC" id="5.6.2.4" evidence="12"/>
<comment type="function">
    <text evidence="12">Initiates the restart of stalled replication forks, which reloads the replicative helicase on sites other than the origin of replication. Recognizes and binds to abandoned replication forks and remodels them to uncover a helicase loading site. Promotes assembly of the primosome at these replication forks.</text>
</comment>
<feature type="binding site" evidence="12">
    <location>
        <position position="398"/>
    </location>
    <ligand>
        <name>Zn(2+)</name>
        <dbReference type="ChEBI" id="CHEBI:29105"/>
        <label>1</label>
    </ligand>
</feature>
<keyword evidence="16" id="KW-1185">Reference proteome</keyword>
<dbReference type="Gene3D" id="3.40.50.300">
    <property type="entry name" value="P-loop containing nucleotide triphosphate hydrolases"/>
    <property type="match status" value="2"/>
</dbReference>
<keyword evidence="2 12" id="KW-0235">DNA replication</keyword>
<keyword evidence="6 12" id="KW-0347">Helicase</keyword>
<dbReference type="RefSeq" id="WP_086034352.1">
    <property type="nucleotide sequence ID" value="NZ_MDSU01000018.1"/>
</dbReference>
<reference evidence="15 16" key="1">
    <citation type="journal article" date="2017" name="Front. Microbiol.">
        <title>Genome Sequence of Desulfurella amilsii Strain TR1 and Comparative Genomics of Desulfurellaceae Family.</title>
        <authorList>
            <person name="Florentino A.P."/>
            <person name="Stams A.J."/>
            <person name="Sanchez-Andrea I."/>
        </authorList>
    </citation>
    <scope>NUCLEOTIDE SEQUENCE [LARGE SCALE GENOMIC DNA]</scope>
    <source>
        <strain evidence="15 16">TR1</strain>
    </source>
</reference>
<keyword evidence="4 12" id="KW-0547">Nucleotide-binding</keyword>
<dbReference type="InterPro" id="IPR011545">
    <property type="entry name" value="DEAD/DEAH_box_helicase_dom"/>
</dbReference>
<dbReference type="Pfam" id="PF17764">
    <property type="entry name" value="PriA_3primeBD"/>
    <property type="match status" value="1"/>
</dbReference>
<keyword evidence="9 12" id="KW-0238">DNA-binding</keyword>
<dbReference type="InterPro" id="IPR041222">
    <property type="entry name" value="PriA_3primeBD"/>
</dbReference>
<accession>A0A1X4XX25</accession>
<feature type="binding site" evidence="12">
    <location>
        <position position="355"/>
    </location>
    <ligand>
        <name>Zn(2+)</name>
        <dbReference type="ChEBI" id="CHEBI:29105"/>
        <label>1</label>
    </ligand>
</feature>
<comment type="subunit">
    <text evidence="12">Component of the replication restart primosome.</text>
</comment>
<dbReference type="PANTHER" id="PTHR30580:SF0">
    <property type="entry name" value="PRIMOSOMAL PROTEIN N"/>
    <property type="match status" value="1"/>
</dbReference>
<feature type="domain" description="Helicase C-terminal" evidence="14">
    <location>
        <begin position="379"/>
        <end position="542"/>
    </location>
</feature>
<dbReference type="FunFam" id="3.40.50.300:FF:000489">
    <property type="entry name" value="Primosome assembly protein PriA"/>
    <property type="match status" value="1"/>
</dbReference>
<dbReference type="Pfam" id="PF18074">
    <property type="entry name" value="PriA_C"/>
    <property type="match status" value="1"/>
</dbReference>
<dbReference type="Pfam" id="PF18319">
    <property type="entry name" value="Zn_ribbon_PriA"/>
    <property type="match status" value="1"/>
</dbReference>
<dbReference type="GO" id="GO:0043138">
    <property type="term" value="F:3'-5' DNA helicase activity"/>
    <property type="evidence" value="ECO:0007669"/>
    <property type="project" value="UniProtKB-EC"/>
</dbReference>
<evidence type="ECO:0000256" key="7">
    <source>
        <dbReference type="ARBA" id="ARBA00022833"/>
    </source>
</evidence>
<comment type="cofactor">
    <cofactor evidence="12">
        <name>Zn(2+)</name>
        <dbReference type="ChEBI" id="CHEBI:29105"/>
    </cofactor>
    <text evidence="12">Binds 2 zinc ions per subunit.</text>
</comment>
<dbReference type="GO" id="GO:1990077">
    <property type="term" value="C:primosome complex"/>
    <property type="evidence" value="ECO:0007669"/>
    <property type="project" value="UniProtKB-UniRule"/>
</dbReference>
<name>A0A1X4XX25_9BACT</name>
<dbReference type="InterPro" id="IPR042115">
    <property type="entry name" value="PriA_3primeBD_sf"/>
</dbReference>
<dbReference type="GO" id="GO:0016887">
    <property type="term" value="F:ATP hydrolysis activity"/>
    <property type="evidence" value="ECO:0007669"/>
    <property type="project" value="RHEA"/>
</dbReference>
<dbReference type="GO" id="GO:0006310">
    <property type="term" value="P:DNA recombination"/>
    <property type="evidence" value="ECO:0007669"/>
    <property type="project" value="InterPro"/>
</dbReference>
<dbReference type="PANTHER" id="PTHR30580">
    <property type="entry name" value="PRIMOSOMAL PROTEIN N"/>
    <property type="match status" value="1"/>
</dbReference>
<dbReference type="Gene3D" id="3.40.1440.60">
    <property type="entry name" value="PriA, 3(prime) DNA-binding domain"/>
    <property type="match status" value="1"/>
</dbReference>
<dbReference type="GO" id="GO:0005524">
    <property type="term" value="F:ATP binding"/>
    <property type="evidence" value="ECO:0007669"/>
    <property type="project" value="UniProtKB-UniRule"/>
</dbReference>
<dbReference type="NCBIfam" id="TIGR00595">
    <property type="entry name" value="priA"/>
    <property type="match status" value="1"/>
</dbReference>